<evidence type="ECO:0000313" key="3">
    <source>
        <dbReference type="Proteomes" id="UP000475249"/>
    </source>
</evidence>
<feature type="transmembrane region" description="Helical" evidence="1">
    <location>
        <begin position="39"/>
        <end position="58"/>
    </location>
</feature>
<feature type="transmembrane region" description="Helical" evidence="1">
    <location>
        <begin position="70"/>
        <end position="91"/>
    </location>
</feature>
<reference evidence="2 3" key="1">
    <citation type="submission" date="2020-01" db="EMBL/GenBank/DDBJ databases">
        <title>Bacteria diversity of Porities sp.</title>
        <authorList>
            <person name="Wang G."/>
        </authorList>
    </citation>
    <scope>NUCLEOTIDE SEQUENCE [LARGE SCALE GENOMIC DNA]</scope>
    <source>
        <strain evidence="2 3">R33</strain>
    </source>
</reference>
<feature type="transmembrane region" description="Helical" evidence="1">
    <location>
        <begin position="12"/>
        <end position="33"/>
    </location>
</feature>
<accession>A0A6L9E8L1</accession>
<keyword evidence="1" id="KW-1133">Transmembrane helix</keyword>
<feature type="transmembrane region" description="Helical" evidence="1">
    <location>
        <begin position="145"/>
        <end position="164"/>
    </location>
</feature>
<sequence>MKVLINRLYKRNILHSQLVLAIGFALSLLAFRIYVTHSFFYSFLVWNLFLAAVPYLITQGFKNLLWALRGRWKVLVFGLWLLFLPNSPYIITDLVHLHNERSVLLWYDLFLVFVFALTGLVLGLLSMLDIYKVLAVRFSSRMAEVALFPICLLCGFGIYMGRFLRFNSWDVFSKPLTLFSEITASIQEPKAWFMTLGFGGFIWVLFVLVRSLALRK</sequence>
<dbReference type="InterPro" id="IPR009793">
    <property type="entry name" value="DUF1361"/>
</dbReference>
<organism evidence="2 3">
    <name type="scientific">Poritiphilus flavus</name>
    <dbReference type="NCBI Taxonomy" id="2697053"/>
    <lineage>
        <taxon>Bacteria</taxon>
        <taxon>Pseudomonadati</taxon>
        <taxon>Bacteroidota</taxon>
        <taxon>Flavobacteriia</taxon>
        <taxon>Flavobacteriales</taxon>
        <taxon>Flavobacteriaceae</taxon>
        <taxon>Poritiphilus</taxon>
    </lineage>
</organism>
<keyword evidence="3" id="KW-1185">Reference proteome</keyword>
<evidence type="ECO:0000256" key="1">
    <source>
        <dbReference type="SAM" id="Phobius"/>
    </source>
</evidence>
<keyword evidence="1" id="KW-0812">Transmembrane</keyword>
<evidence type="ECO:0000313" key="2">
    <source>
        <dbReference type="EMBL" id="NAS11050.1"/>
    </source>
</evidence>
<dbReference type="RefSeq" id="WP_161434099.1">
    <property type="nucleotide sequence ID" value="NZ_WXYO01000002.1"/>
</dbReference>
<name>A0A6L9E8L1_9FLAO</name>
<feature type="transmembrane region" description="Helical" evidence="1">
    <location>
        <begin position="103"/>
        <end position="125"/>
    </location>
</feature>
<dbReference type="EMBL" id="WXYO01000002">
    <property type="protein sequence ID" value="NAS11050.1"/>
    <property type="molecule type" value="Genomic_DNA"/>
</dbReference>
<dbReference type="Pfam" id="PF07099">
    <property type="entry name" value="DUF1361"/>
    <property type="match status" value="1"/>
</dbReference>
<feature type="transmembrane region" description="Helical" evidence="1">
    <location>
        <begin position="191"/>
        <end position="213"/>
    </location>
</feature>
<comment type="caution">
    <text evidence="2">The sequence shown here is derived from an EMBL/GenBank/DDBJ whole genome shotgun (WGS) entry which is preliminary data.</text>
</comment>
<keyword evidence="1" id="KW-0472">Membrane</keyword>
<gene>
    <name evidence="2" type="ORF">GTQ38_03495</name>
</gene>
<protein>
    <submittedName>
        <fullName evidence="2">DUF1361 domain-containing protein</fullName>
    </submittedName>
</protein>
<dbReference type="AlphaFoldDB" id="A0A6L9E8L1"/>
<proteinExistence type="predicted"/>
<dbReference type="Proteomes" id="UP000475249">
    <property type="component" value="Unassembled WGS sequence"/>
</dbReference>